<evidence type="ECO:0000256" key="6">
    <source>
        <dbReference type="ARBA" id="ARBA00023136"/>
    </source>
</evidence>
<evidence type="ECO:0000256" key="4">
    <source>
        <dbReference type="ARBA" id="ARBA00022692"/>
    </source>
</evidence>
<evidence type="ECO:0000256" key="7">
    <source>
        <dbReference type="SAM" id="Phobius"/>
    </source>
</evidence>
<reference evidence="8 9" key="1">
    <citation type="submission" date="2023-06" db="EMBL/GenBank/DDBJ databases">
        <title>Sporosarcina sp. nov., isolated from Korean traditional fermented seafood 'Jeotgal'.</title>
        <authorList>
            <person name="Yang A.I."/>
            <person name="Shin N.-R."/>
        </authorList>
    </citation>
    <scope>NUCLEOTIDE SEQUENCE [LARGE SCALE GENOMIC DNA]</scope>
    <source>
        <strain evidence="8 9">KCTC43456</strain>
    </source>
</reference>
<dbReference type="EMBL" id="JAUBDJ010000002">
    <property type="protein sequence ID" value="MDW0116277.1"/>
    <property type="molecule type" value="Genomic_DNA"/>
</dbReference>
<accession>A0AAW9A543</accession>
<gene>
    <name evidence="8" type="ORF">QTL97_04980</name>
</gene>
<name>A0AAW9A543_9BACL</name>
<dbReference type="InterPro" id="IPR050833">
    <property type="entry name" value="Poly_Biosynth_Transport"/>
</dbReference>
<evidence type="ECO:0000256" key="3">
    <source>
        <dbReference type="ARBA" id="ARBA00022475"/>
    </source>
</evidence>
<feature type="transmembrane region" description="Helical" evidence="7">
    <location>
        <begin position="388"/>
        <end position="407"/>
    </location>
</feature>
<dbReference type="PANTHER" id="PTHR30250">
    <property type="entry name" value="PST FAMILY PREDICTED COLANIC ACID TRANSPORTER"/>
    <property type="match status" value="1"/>
</dbReference>
<feature type="transmembrane region" description="Helical" evidence="7">
    <location>
        <begin position="322"/>
        <end position="342"/>
    </location>
</feature>
<keyword evidence="5 7" id="KW-1133">Transmembrane helix</keyword>
<evidence type="ECO:0000256" key="5">
    <source>
        <dbReference type="ARBA" id="ARBA00022989"/>
    </source>
</evidence>
<evidence type="ECO:0000313" key="8">
    <source>
        <dbReference type="EMBL" id="MDW0116277.1"/>
    </source>
</evidence>
<protein>
    <submittedName>
        <fullName evidence="8">Lipopolysaccharide biosynthesis protein</fullName>
    </submittedName>
</protein>
<dbReference type="PANTHER" id="PTHR30250:SF10">
    <property type="entry name" value="LIPOPOLYSACCHARIDE BIOSYNTHESIS PROTEIN WZXC"/>
    <property type="match status" value="1"/>
</dbReference>
<keyword evidence="6 7" id="KW-0472">Membrane</keyword>
<dbReference type="CDD" id="cd13127">
    <property type="entry name" value="MATE_tuaB_like"/>
    <property type="match status" value="1"/>
</dbReference>
<keyword evidence="4 7" id="KW-0812">Transmembrane</keyword>
<evidence type="ECO:0000313" key="9">
    <source>
        <dbReference type="Proteomes" id="UP001271648"/>
    </source>
</evidence>
<feature type="transmembrane region" description="Helical" evidence="7">
    <location>
        <begin position="156"/>
        <end position="181"/>
    </location>
</feature>
<feature type="transmembrane region" description="Helical" evidence="7">
    <location>
        <begin position="444"/>
        <end position="464"/>
    </location>
</feature>
<dbReference type="RefSeq" id="WP_317940341.1">
    <property type="nucleotide sequence ID" value="NZ_JAUBDJ010000002.1"/>
</dbReference>
<feature type="transmembrane region" description="Helical" evidence="7">
    <location>
        <begin position="363"/>
        <end position="382"/>
    </location>
</feature>
<feature type="transmembrane region" description="Helical" evidence="7">
    <location>
        <begin position="83"/>
        <end position="111"/>
    </location>
</feature>
<sequence>MKKNESLTHSTFKGLFWMFCGTGSQAILQFLVMILLARLLSPSDFGIVNAAMVVISFTTVFSMIGVGPALIQRPKLTDSHIRSGFTLTILLSIFFTTLLYFSSSSIAVFFRMNDLKIILQTMSLVFLLKGFSVVAESLIQRKMKFKLFTSIEVISYIAYGSIGSLCAMVGLGYWALVYAVLGQNITKTILLFTFERHNMKPQIHWDSVKELLFFGGGFTIARLSNQFALQADNLVVGRWLGSYSLGLYGRAYQLMIMPANLFGQVMDKVLFPAMARIQKEQNQLSLAYRIGITAVSFVTIPVGIFICLLSRDIVIILFGKDWLSLVPALQVLAVGLVFRTSYKISDSLVRATGAVYRRAWRQIIYALAVFSGAWIGQHWGIIGVSYGVLFAIIINYCLMTHLSMQFINLSVKDILQSHVPGLLLGMLAVISVWLIDWISIEVSILRIFLSGILFITIVSILIRINTGRILGKEMIWIMDQVVDMIKSRRLKK</sequence>
<feature type="transmembrane region" description="Helical" evidence="7">
    <location>
        <begin position="419"/>
        <end position="438"/>
    </location>
</feature>
<feature type="transmembrane region" description="Helical" evidence="7">
    <location>
        <begin position="12"/>
        <end position="40"/>
    </location>
</feature>
<evidence type="ECO:0000256" key="1">
    <source>
        <dbReference type="ARBA" id="ARBA00004651"/>
    </source>
</evidence>
<feature type="transmembrane region" description="Helical" evidence="7">
    <location>
        <begin position="117"/>
        <end position="135"/>
    </location>
</feature>
<dbReference type="Proteomes" id="UP001271648">
    <property type="component" value="Unassembled WGS sequence"/>
</dbReference>
<evidence type="ECO:0000256" key="2">
    <source>
        <dbReference type="ARBA" id="ARBA00007430"/>
    </source>
</evidence>
<comment type="similarity">
    <text evidence="2">Belongs to the polysaccharide synthase family.</text>
</comment>
<keyword evidence="9" id="KW-1185">Reference proteome</keyword>
<comment type="subcellular location">
    <subcellularLocation>
        <location evidence="1">Cell membrane</location>
        <topology evidence="1">Multi-pass membrane protein</topology>
    </subcellularLocation>
</comment>
<organism evidence="8 9">
    <name type="scientific">Sporosarcina thermotolerans</name>
    <dbReference type="NCBI Taxonomy" id="633404"/>
    <lineage>
        <taxon>Bacteria</taxon>
        <taxon>Bacillati</taxon>
        <taxon>Bacillota</taxon>
        <taxon>Bacilli</taxon>
        <taxon>Bacillales</taxon>
        <taxon>Caryophanaceae</taxon>
        <taxon>Sporosarcina</taxon>
    </lineage>
</organism>
<keyword evidence="3" id="KW-1003">Cell membrane</keyword>
<dbReference type="GO" id="GO:0005886">
    <property type="term" value="C:plasma membrane"/>
    <property type="evidence" value="ECO:0007669"/>
    <property type="project" value="UniProtKB-SubCell"/>
</dbReference>
<dbReference type="AlphaFoldDB" id="A0AAW9A543"/>
<dbReference type="Pfam" id="PF13440">
    <property type="entry name" value="Polysacc_synt_3"/>
    <property type="match status" value="1"/>
</dbReference>
<feature type="transmembrane region" description="Helical" evidence="7">
    <location>
        <begin position="46"/>
        <end position="71"/>
    </location>
</feature>
<proteinExistence type="inferred from homology"/>
<comment type="caution">
    <text evidence="8">The sequence shown here is derived from an EMBL/GenBank/DDBJ whole genome shotgun (WGS) entry which is preliminary data.</text>
</comment>
<feature type="transmembrane region" description="Helical" evidence="7">
    <location>
        <begin position="286"/>
        <end position="310"/>
    </location>
</feature>